<reference evidence="4" key="1">
    <citation type="submission" date="2016-04" db="EMBL/GenBank/DDBJ databases">
        <authorList>
            <person name="Nguyen H.D."/>
            <person name="Samba Siva P."/>
            <person name="Cullis J."/>
            <person name="Levesque C.A."/>
            <person name="Hambleton S."/>
        </authorList>
    </citation>
    <scope>NUCLEOTIDE SEQUENCE</scope>
    <source>
        <strain evidence="4">DAOMC 236422</strain>
    </source>
</reference>
<keyword evidence="1" id="KW-0863">Zinc-finger</keyword>
<reference evidence="4" key="2">
    <citation type="journal article" date="2019" name="IMA Fungus">
        <title>Genome sequencing and comparison of five Tilletia species to identify candidate genes for the detection of regulated species infecting wheat.</title>
        <authorList>
            <person name="Nguyen H.D.T."/>
            <person name="Sultana T."/>
            <person name="Kesanakurti P."/>
            <person name="Hambleton S."/>
        </authorList>
    </citation>
    <scope>NUCLEOTIDE SEQUENCE</scope>
    <source>
        <strain evidence="4">DAOMC 236422</strain>
    </source>
</reference>
<name>A0A8X7N0L9_9BASI</name>
<dbReference type="GO" id="GO:0008270">
    <property type="term" value="F:zinc ion binding"/>
    <property type="evidence" value="ECO:0007669"/>
    <property type="project" value="UniProtKB-KW"/>
</dbReference>
<keyword evidence="1" id="KW-0862">Zinc</keyword>
<proteinExistence type="predicted"/>
<feature type="region of interest" description="Disordered" evidence="2">
    <location>
        <begin position="524"/>
        <end position="599"/>
    </location>
</feature>
<organism evidence="4 5">
    <name type="scientific">Tilletia walkeri</name>
    <dbReference type="NCBI Taxonomy" id="117179"/>
    <lineage>
        <taxon>Eukaryota</taxon>
        <taxon>Fungi</taxon>
        <taxon>Dikarya</taxon>
        <taxon>Basidiomycota</taxon>
        <taxon>Ustilaginomycotina</taxon>
        <taxon>Exobasidiomycetes</taxon>
        <taxon>Tilletiales</taxon>
        <taxon>Tilletiaceae</taxon>
        <taxon>Tilletia</taxon>
    </lineage>
</organism>
<feature type="domain" description="SWIM-type" evidence="3">
    <location>
        <begin position="455"/>
        <end position="493"/>
    </location>
</feature>
<evidence type="ECO:0000313" key="5">
    <source>
        <dbReference type="Proteomes" id="UP000078113"/>
    </source>
</evidence>
<dbReference type="InterPro" id="IPR018289">
    <property type="entry name" value="MULE_transposase_dom"/>
</dbReference>
<evidence type="ECO:0000313" key="4">
    <source>
        <dbReference type="EMBL" id="KAE8261748.1"/>
    </source>
</evidence>
<dbReference type="Proteomes" id="UP000078113">
    <property type="component" value="Unassembled WGS sequence"/>
</dbReference>
<dbReference type="InterPro" id="IPR007527">
    <property type="entry name" value="Znf_SWIM"/>
</dbReference>
<evidence type="ECO:0000259" key="3">
    <source>
        <dbReference type="PROSITE" id="PS50966"/>
    </source>
</evidence>
<dbReference type="PANTHER" id="PTHR31973:SF187">
    <property type="entry name" value="MUTATOR TRANSPOSASE MUDRA PROTEIN"/>
    <property type="match status" value="1"/>
</dbReference>
<dbReference type="Pfam" id="PF10551">
    <property type="entry name" value="MULE"/>
    <property type="match status" value="1"/>
</dbReference>
<evidence type="ECO:0000256" key="1">
    <source>
        <dbReference type="PROSITE-ProRule" id="PRU00325"/>
    </source>
</evidence>
<keyword evidence="5" id="KW-1185">Reference proteome</keyword>
<dbReference type="AlphaFoldDB" id="A0A8X7N0L9"/>
<dbReference type="InterPro" id="IPR004332">
    <property type="entry name" value="Transposase_MuDR"/>
</dbReference>
<accession>A0A8X7N0L9</accession>
<dbReference type="PANTHER" id="PTHR31973">
    <property type="entry name" value="POLYPROTEIN, PUTATIVE-RELATED"/>
    <property type="match status" value="1"/>
</dbReference>
<dbReference type="PROSITE" id="PS50966">
    <property type="entry name" value="ZF_SWIM"/>
    <property type="match status" value="1"/>
</dbReference>
<gene>
    <name evidence="4" type="ORF">A4X09_0g7608</name>
</gene>
<dbReference type="Pfam" id="PF03108">
    <property type="entry name" value="DBD_Tnp_Mut"/>
    <property type="match status" value="1"/>
</dbReference>
<dbReference type="EMBL" id="LWDG02000923">
    <property type="protein sequence ID" value="KAE8261748.1"/>
    <property type="molecule type" value="Genomic_DNA"/>
</dbReference>
<evidence type="ECO:0000256" key="2">
    <source>
        <dbReference type="SAM" id="MobiDB-lite"/>
    </source>
</evidence>
<sequence>MSSARPLHQLELSASSTFSNLEEFKDAVRLYALKENFTSKWEASKSKWVVAVCAHKKECEFRVRAHLDATDSARVVVSTFKEGHVCAGQGTTKRQSFADHSFLKRLIQDCMVVDYSTKDAQIAAQLKLTHGIDLASSTVNKARVSLIGTDSQLQEREFQQVEAWLTSVKTADPKATTGHMSESGKFHSAFLASGAAKKAWEHCKPFVAVDGTFTKNRFNMVVLLAATMDADSNLVILAWALVPTESQATWEWFLGLLLQAFPTVGLPNTTIISDRQKGALAAIKEKLPNTVEAYCCWHLAENVKKHYGSEARRIFWHLAYAETKAKFDKVMQTVADTNKGASAYLADDAVAHKYWASYAFSGRRFGHVTSNLSEISNSALRRQRELPALQLMVAMYEYEMQHFHDRAKSSALWKQTLAPHPHGMFLKALEESRRMKCVTANDRTGLVRDNNKKQFTVELAGDPTKELSSCTCGVPDLMLFPCPHVCCLAAALKKNAIDYAWPTWRTDNLRSTYSQPYIPVLSEQLSSNDLLPPTASKKRGRPQKKRMEAGQGRKGKNSAQEGDDSPAGPSNSTPTIPAFCNTCGEPDHTTKQCRSAYDN</sequence>
<keyword evidence="1" id="KW-0479">Metal-binding</keyword>
<comment type="caution">
    <text evidence="4">The sequence shown here is derived from an EMBL/GenBank/DDBJ whole genome shotgun (WGS) entry which is preliminary data.</text>
</comment>
<protein>
    <recommendedName>
        <fullName evidence="3">SWIM-type domain-containing protein</fullName>
    </recommendedName>
</protein>